<sequence length="94" mass="9657">MPPSADTHGFSRSVLAAIVVAGLTAVSATAGAAVCAINSLVTDPPSPNLPSRSALLVVACILCFCAPAACAWKRLEHTGLFPPMATTAYINRQY</sequence>
<dbReference type="AlphaFoldDB" id="A0AAD7F230"/>
<evidence type="ECO:0000256" key="1">
    <source>
        <dbReference type="SAM" id="Phobius"/>
    </source>
</evidence>
<dbReference type="EMBL" id="JARIHO010000003">
    <property type="protein sequence ID" value="KAJ7364268.1"/>
    <property type="molecule type" value="Genomic_DNA"/>
</dbReference>
<feature type="transmembrane region" description="Helical" evidence="1">
    <location>
        <begin position="14"/>
        <end position="41"/>
    </location>
</feature>
<accession>A0AAD7F230</accession>
<keyword evidence="1" id="KW-0812">Transmembrane</keyword>
<dbReference type="Proteomes" id="UP001218218">
    <property type="component" value="Unassembled WGS sequence"/>
</dbReference>
<feature type="transmembrane region" description="Helical" evidence="1">
    <location>
        <begin position="53"/>
        <end position="72"/>
    </location>
</feature>
<gene>
    <name evidence="2" type="ORF">DFH08DRAFT_949875</name>
</gene>
<organism evidence="2 3">
    <name type="scientific">Mycena albidolilacea</name>
    <dbReference type="NCBI Taxonomy" id="1033008"/>
    <lineage>
        <taxon>Eukaryota</taxon>
        <taxon>Fungi</taxon>
        <taxon>Dikarya</taxon>
        <taxon>Basidiomycota</taxon>
        <taxon>Agaricomycotina</taxon>
        <taxon>Agaricomycetes</taxon>
        <taxon>Agaricomycetidae</taxon>
        <taxon>Agaricales</taxon>
        <taxon>Marasmiineae</taxon>
        <taxon>Mycenaceae</taxon>
        <taxon>Mycena</taxon>
    </lineage>
</organism>
<evidence type="ECO:0000313" key="3">
    <source>
        <dbReference type="Proteomes" id="UP001218218"/>
    </source>
</evidence>
<name>A0AAD7F230_9AGAR</name>
<keyword evidence="3" id="KW-1185">Reference proteome</keyword>
<evidence type="ECO:0000313" key="2">
    <source>
        <dbReference type="EMBL" id="KAJ7364268.1"/>
    </source>
</evidence>
<reference evidence="2" key="1">
    <citation type="submission" date="2023-03" db="EMBL/GenBank/DDBJ databases">
        <title>Massive genome expansion in bonnet fungi (Mycena s.s.) driven by repeated elements and novel gene families across ecological guilds.</title>
        <authorList>
            <consortium name="Lawrence Berkeley National Laboratory"/>
            <person name="Harder C.B."/>
            <person name="Miyauchi S."/>
            <person name="Viragh M."/>
            <person name="Kuo A."/>
            <person name="Thoen E."/>
            <person name="Andreopoulos B."/>
            <person name="Lu D."/>
            <person name="Skrede I."/>
            <person name="Drula E."/>
            <person name="Henrissat B."/>
            <person name="Morin E."/>
            <person name="Kohler A."/>
            <person name="Barry K."/>
            <person name="LaButti K."/>
            <person name="Morin E."/>
            <person name="Salamov A."/>
            <person name="Lipzen A."/>
            <person name="Mereny Z."/>
            <person name="Hegedus B."/>
            <person name="Baldrian P."/>
            <person name="Stursova M."/>
            <person name="Weitz H."/>
            <person name="Taylor A."/>
            <person name="Grigoriev I.V."/>
            <person name="Nagy L.G."/>
            <person name="Martin F."/>
            <person name="Kauserud H."/>
        </authorList>
    </citation>
    <scope>NUCLEOTIDE SEQUENCE</scope>
    <source>
        <strain evidence="2">CBHHK002</strain>
    </source>
</reference>
<protein>
    <submittedName>
        <fullName evidence="2">Uncharacterized protein</fullName>
    </submittedName>
</protein>
<comment type="caution">
    <text evidence="2">The sequence shown here is derived from an EMBL/GenBank/DDBJ whole genome shotgun (WGS) entry which is preliminary data.</text>
</comment>
<keyword evidence="1" id="KW-1133">Transmembrane helix</keyword>
<proteinExistence type="predicted"/>
<keyword evidence="1" id="KW-0472">Membrane</keyword>